<keyword evidence="1" id="KW-0472">Membrane</keyword>
<evidence type="ECO:0008006" key="4">
    <source>
        <dbReference type="Google" id="ProtNLM"/>
    </source>
</evidence>
<gene>
    <name evidence="2" type="ORF">PENTCL1PPCAC_29345</name>
</gene>
<keyword evidence="3" id="KW-1185">Reference proteome</keyword>
<feature type="non-terminal residue" evidence="2">
    <location>
        <position position="1"/>
    </location>
</feature>
<dbReference type="AlphaFoldDB" id="A0AAV5UJK9"/>
<feature type="transmembrane region" description="Helical" evidence="1">
    <location>
        <begin position="12"/>
        <end position="31"/>
    </location>
</feature>
<evidence type="ECO:0000256" key="1">
    <source>
        <dbReference type="SAM" id="Phobius"/>
    </source>
</evidence>
<evidence type="ECO:0000313" key="3">
    <source>
        <dbReference type="Proteomes" id="UP001432027"/>
    </source>
</evidence>
<proteinExistence type="predicted"/>
<accession>A0AAV5UJK9</accession>
<organism evidence="2 3">
    <name type="scientific">Pristionchus entomophagus</name>
    <dbReference type="NCBI Taxonomy" id="358040"/>
    <lineage>
        <taxon>Eukaryota</taxon>
        <taxon>Metazoa</taxon>
        <taxon>Ecdysozoa</taxon>
        <taxon>Nematoda</taxon>
        <taxon>Chromadorea</taxon>
        <taxon>Rhabditida</taxon>
        <taxon>Rhabditina</taxon>
        <taxon>Diplogasteromorpha</taxon>
        <taxon>Diplogasteroidea</taxon>
        <taxon>Neodiplogasteridae</taxon>
        <taxon>Pristionchus</taxon>
    </lineage>
</organism>
<dbReference type="EMBL" id="BTSX01000006">
    <property type="protein sequence ID" value="GMT07171.1"/>
    <property type="molecule type" value="Genomic_DNA"/>
</dbReference>
<comment type="caution">
    <text evidence="2">The sequence shown here is derived from an EMBL/GenBank/DDBJ whole genome shotgun (WGS) entry which is preliminary data.</text>
</comment>
<name>A0AAV5UJK9_9BILA</name>
<keyword evidence="1" id="KW-1133">Transmembrane helix</keyword>
<protein>
    <recommendedName>
        <fullName evidence="4">G protein-coupled receptor</fullName>
    </recommendedName>
</protein>
<sequence length="198" mass="23227">RIRTLRHKTDLLVLVAIYAGIVCFTRQFVYYEQEDEEEEEDEEIEYRKIGLPAYIIVVVLGGFLLFTVVTGLRRFMTKSLRVVIEIRQKIAKREDIELPGSTILKMSTKEDEQERYVHDPVAHDFRNFEICFTFPGCMSLLLLLFFAILPLAMECAHIFRSSEDGIDFEFRRFVNKQLLAQVTLVKKLSKLWVIKEVV</sequence>
<feature type="transmembrane region" description="Helical" evidence="1">
    <location>
        <begin position="130"/>
        <end position="153"/>
    </location>
</feature>
<keyword evidence="1" id="KW-0812">Transmembrane</keyword>
<dbReference type="Proteomes" id="UP001432027">
    <property type="component" value="Unassembled WGS sequence"/>
</dbReference>
<reference evidence="2" key="1">
    <citation type="submission" date="2023-10" db="EMBL/GenBank/DDBJ databases">
        <title>Genome assembly of Pristionchus species.</title>
        <authorList>
            <person name="Yoshida K."/>
            <person name="Sommer R.J."/>
        </authorList>
    </citation>
    <scope>NUCLEOTIDE SEQUENCE</scope>
    <source>
        <strain evidence="2">RS0144</strain>
    </source>
</reference>
<evidence type="ECO:0000313" key="2">
    <source>
        <dbReference type="EMBL" id="GMT07171.1"/>
    </source>
</evidence>
<feature type="transmembrane region" description="Helical" evidence="1">
    <location>
        <begin position="51"/>
        <end position="72"/>
    </location>
</feature>